<dbReference type="GO" id="GO:0009401">
    <property type="term" value="P:phosphoenolpyruvate-dependent sugar phosphotransferase system"/>
    <property type="evidence" value="ECO:0007669"/>
    <property type="project" value="UniProtKB-KW"/>
</dbReference>
<protein>
    <recommendedName>
        <fullName evidence="3">Phosphocarrier protein HPr</fullName>
    </recommendedName>
</protein>
<accession>A0A8J6LT31</accession>
<keyword evidence="5" id="KW-0598">Phosphotransferase system</keyword>
<sequence>MVKKMVTIKNKSGLHARPAAIFMEKAQQFASQVYLARPGEEPVNAKSIMGILTLGLEKGSTIEISAEGPDAEAAVAELVKLVETFDPEL</sequence>
<dbReference type="GO" id="GO:0005737">
    <property type="term" value="C:cytoplasm"/>
    <property type="evidence" value="ECO:0007669"/>
    <property type="project" value="UniProtKB-SubCell"/>
</dbReference>
<dbReference type="PROSITE" id="PS00589">
    <property type="entry name" value="PTS_HPR_SER"/>
    <property type="match status" value="1"/>
</dbReference>
<evidence type="ECO:0000256" key="2">
    <source>
        <dbReference type="ARBA" id="ARBA00004496"/>
    </source>
</evidence>
<organism evidence="7 8">
    <name type="scientific">Capillibacterium thermochitinicola</name>
    <dbReference type="NCBI Taxonomy" id="2699427"/>
    <lineage>
        <taxon>Bacteria</taxon>
        <taxon>Bacillati</taxon>
        <taxon>Bacillota</taxon>
        <taxon>Capillibacterium</taxon>
    </lineage>
</organism>
<feature type="domain" description="HPr" evidence="6">
    <location>
        <begin position="1"/>
        <end position="88"/>
    </location>
</feature>
<comment type="caution">
    <text evidence="7">The sequence shown here is derived from an EMBL/GenBank/DDBJ whole genome shotgun (WGS) entry which is preliminary data.</text>
</comment>
<dbReference type="CDD" id="cd00367">
    <property type="entry name" value="PTS-HPr_like"/>
    <property type="match status" value="1"/>
</dbReference>
<keyword evidence="4" id="KW-0963">Cytoplasm</keyword>
<evidence type="ECO:0000313" key="8">
    <source>
        <dbReference type="Proteomes" id="UP000657177"/>
    </source>
</evidence>
<gene>
    <name evidence="7" type="ORF">G5B42_10145</name>
</gene>
<comment type="function">
    <text evidence="1">General (non sugar-specific) component of the phosphoenolpyruvate-dependent sugar phosphotransferase system (sugar PTS). This major carbohydrate active-transport system catalyzes the phosphorylation of incoming sugar substrates concomitantly with their translocation across the cell membrane. The phosphoryl group from phosphoenolpyruvate (PEP) is transferred to the phosphoryl carrier protein HPr by enzyme I. Phospho-HPr then transfers it to the PTS EIIA domain.</text>
</comment>
<evidence type="ECO:0000259" key="6">
    <source>
        <dbReference type="PROSITE" id="PS51350"/>
    </source>
</evidence>
<evidence type="ECO:0000256" key="1">
    <source>
        <dbReference type="ARBA" id="ARBA00003681"/>
    </source>
</evidence>
<name>A0A8J6LT31_9FIRM</name>
<evidence type="ECO:0000313" key="7">
    <source>
        <dbReference type="EMBL" id="MBA2133892.1"/>
    </source>
</evidence>
<dbReference type="EMBL" id="JAAKDE010000025">
    <property type="protein sequence ID" value="MBA2133892.1"/>
    <property type="molecule type" value="Genomic_DNA"/>
</dbReference>
<dbReference type="Gene3D" id="3.30.1340.10">
    <property type="entry name" value="HPr-like"/>
    <property type="match status" value="1"/>
</dbReference>
<dbReference type="InterPro" id="IPR001020">
    <property type="entry name" value="PTS_HPr_His_P_site"/>
</dbReference>
<dbReference type="SUPFAM" id="SSF55594">
    <property type="entry name" value="HPr-like"/>
    <property type="match status" value="1"/>
</dbReference>
<dbReference type="InterPro" id="IPR050399">
    <property type="entry name" value="HPr"/>
</dbReference>
<dbReference type="PANTHER" id="PTHR33705:SF2">
    <property type="entry name" value="PHOSPHOCARRIER PROTEIN NPR"/>
    <property type="match status" value="1"/>
</dbReference>
<dbReference type="PANTHER" id="PTHR33705">
    <property type="entry name" value="PHOSPHOCARRIER PROTEIN HPR"/>
    <property type="match status" value="1"/>
</dbReference>
<evidence type="ECO:0000256" key="3">
    <source>
        <dbReference type="ARBA" id="ARBA00020422"/>
    </source>
</evidence>
<dbReference type="InterPro" id="IPR035895">
    <property type="entry name" value="HPr-like_sf"/>
</dbReference>
<evidence type="ECO:0000256" key="4">
    <source>
        <dbReference type="ARBA" id="ARBA00022490"/>
    </source>
</evidence>
<dbReference type="Pfam" id="PF00381">
    <property type="entry name" value="PTS-HPr"/>
    <property type="match status" value="1"/>
</dbReference>
<keyword evidence="8" id="KW-1185">Reference proteome</keyword>
<evidence type="ECO:0000256" key="5">
    <source>
        <dbReference type="ARBA" id="ARBA00022683"/>
    </source>
</evidence>
<dbReference type="NCBIfam" id="TIGR01003">
    <property type="entry name" value="PTS_HPr_family"/>
    <property type="match status" value="1"/>
</dbReference>
<reference evidence="7" key="1">
    <citation type="submission" date="2020-06" db="EMBL/GenBank/DDBJ databases">
        <title>Novel chitinolytic bacterium.</title>
        <authorList>
            <person name="Ungkulpasvich U."/>
            <person name="Kosugi A."/>
            <person name="Uke A."/>
        </authorList>
    </citation>
    <scope>NUCLEOTIDE SEQUENCE</scope>
    <source>
        <strain evidence="7">UUS1-1</strain>
    </source>
</reference>
<dbReference type="InterPro" id="IPR000032">
    <property type="entry name" value="HPr-like"/>
</dbReference>
<dbReference type="PROSITE" id="PS00369">
    <property type="entry name" value="PTS_HPR_HIS"/>
    <property type="match status" value="1"/>
</dbReference>
<dbReference type="Proteomes" id="UP000657177">
    <property type="component" value="Unassembled WGS sequence"/>
</dbReference>
<dbReference type="InterPro" id="IPR002114">
    <property type="entry name" value="PTS_HPr_Ser_P_site"/>
</dbReference>
<dbReference type="PRINTS" id="PR00107">
    <property type="entry name" value="PHOSPHOCPHPR"/>
</dbReference>
<comment type="subcellular location">
    <subcellularLocation>
        <location evidence="2">Cytoplasm</location>
    </subcellularLocation>
</comment>
<proteinExistence type="predicted"/>
<dbReference type="PROSITE" id="PS51350">
    <property type="entry name" value="PTS_HPR_DOM"/>
    <property type="match status" value="1"/>
</dbReference>
<dbReference type="AlphaFoldDB" id="A0A8J6LT31"/>